<keyword evidence="4" id="KW-0808">Transferase</keyword>
<keyword evidence="5" id="KW-0325">Glycoprotein</keyword>
<dbReference type="AlphaFoldDB" id="A0A9D5DG14"/>
<dbReference type="InterPro" id="IPR007657">
    <property type="entry name" value="Glycosyltransferase_61"/>
</dbReference>
<accession>A0A9D5DG14</accession>
<evidence type="ECO:0000256" key="5">
    <source>
        <dbReference type="ARBA" id="ARBA00023180"/>
    </source>
</evidence>
<gene>
    <name evidence="7" type="ORF">J5N97_007768</name>
</gene>
<evidence type="ECO:0000256" key="2">
    <source>
        <dbReference type="ARBA" id="ARBA00004881"/>
    </source>
</evidence>
<dbReference type="GO" id="GO:0016763">
    <property type="term" value="F:pentosyltransferase activity"/>
    <property type="evidence" value="ECO:0007669"/>
    <property type="project" value="UniProtKB-ARBA"/>
</dbReference>
<comment type="pathway">
    <text evidence="2">Glycan metabolism.</text>
</comment>
<dbReference type="InterPro" id="IPR049625">
    <property type="entry name" value="Glyco_transf_61_cat"/>
</dbReference>
<evidence type="ECO:0000259" key="6">
    <source>
        <dbReference type="Pfam" id="PF04577"/>
    </source>
</evidence>
<evidence type="ECO:0000313" key="7">
    <source>
        <dbReference type="EMBL" id="KAJ0989412.1"/>
    </source>
</evidence>
<evidence type="ECO:0000256" key="4">
    <source>
        <dbReference type="ARBA" id="ARBA00022679"/>
    </source>
</evidence>
<dbReference type="PANTHER" id="PTHR20961">
    <property type="entry name" value="GLYCOSYLTRANSFERASE"/>
    <property type="match status" value="1"/>
</dbReference>
<dbReference type="PANTHER" id="PTHR20961:SF108">
    <property type="entry name" value="GLYCOSYLTRANSFERASE"/>
    <property type="match status" value="1"/>
</dbReference>
<comment type="subcellular location">
    <subcellularLocation>
        <location evidence="1">Golgi apparatus membrane</location>
        <topology evidence="1">Single-pass type II membrane protein</topology>
    </subcellularLocation>
</comment>
<keyword evidence="8" id="KW-1185">Reference proteome</keyword>
<evidence type="ECO:0000256" key="1">
    <source>
        <dbReference type="ARBA" id="ARBA00004323"/>
    </source>
</evidence>
<sequence>MAKGSRRLVLGFLFVSLLYATVLRCNISPVCLWKYRPLWSNSLNLRSKNGGNTKGIEYFSFLLRRLVRGQARRELTQKHMTYISDKESDICITSSPVRITTGSSSSPTVYITKPNQSQPNQFTLRPYPRKTDSLAMQRTSPVTILINPQSPLPPCTTIHTSPAVIFSTGGFAGNFFHDINDVLIPLFLTAGHLHSNVHLVITDYEPWWALKYHRLLSGLSPEIIIASSTSSNVDTAVHCFPAAVVGLKYHGNLACNSSDVPGGVSIRDFLVFLRDSLELKPMQVHAMQAPVLVLISRRKSRTLINEDDVVELARKIGFQVELATPGRMSKVDEFAELVNSCSVLMGVHGAGLTNMVFLQPGSVLLQVVPWGLDWASKAYYGGPAEEMGLKYVEHHIVVEESTLYEEYPKDHPVISDPWSINLKGYNVSKPVYTDGQNVTLDLMRFREVLLQAMQLVPRQSLR</sequence>
<evidence type="ECO:0000313" key="8">
    <source>
        <dbReference type="Proteomes" id="UP001085076"/>
    </source>
</evidence>
<keyword evidence="3" id="KW-0328">Glycosyltransferase</keyword>
<protein>
    <recommendedName>
        <fullName evidence="6">Glycosyltransferase 61 catalytic domain-containing protein</fullName>
    </recommendedName>
</protein>
<comment type="caution">
    <text evidence="7">The sequence shown here is derived from an EMBL/GenBank/DDBJ whole genome shotgun (WGS) entry which is preliminary data.</text>
</comment>
<dbReference type="OrthoDB" id="529273at2759"/>
<dbReference type="Proteomes" id="UP001085076">
    <property type="component" value="Miscellaneous, Linkage group lg01"/>
</dbReference>
<reference evidence="7" key="2">
    <citation type="journal article" date="2022" name="Hortic Res">
        <title>The genome of Dioscorea zingiberensis sheds light on the biosynthesis, origin and evolution of the medicinally important diosgenin saponins.</title>
        <authorList>
            <person name="Li Y."/>
            <person name="Tan C."/>
            <person name="Li Z."/>
            <person name="Guo J."/>
            <person name="Li S."/>
            <person name="Chen X."/>
            <person name="Wang C."/>
            <person name="Dai X."/>
            <person name="Yang H."/>
            <person name="Song W."/>
            <person name="Hou L."/>
            <person name="Xu J."/>
            <person name="Tong Z."/>
            <person name="Xu A."/>
            <person name="Yuan X."/>
            <person name="Wang W."/>
            <person name="Yang Q."/>
            <person name="Chen L."/>
            <person name="Sun Z."/>
            <person name="Wang K."/>
            <person name="Pan B."/>
            <person name="Chen J."/>
            <person name="Bao Y."/>
            <person name="Liu F."/>
            <person name="Qi X."/>
            <person name="Gang D.R."/>
            <person name="Wen J."/>
            <person name="Li J."/>
        </authorList>
    </citation>
    <scope>NUCLEOTIDE SEQUENCE</scope>
    <source>
        <strain evidence="7">Dzin_1.0</strain>
    </source>
</reference>
<reference evidence="7" key="1">
    <citation type="submission" date="2021-03" db="EMBL/GenBank/DDBJ databases">
        <authorList>
            <person name="Li Z."/>
            <person name="Yang C."/>
        </authorList>
    </citation>
    <scope>NUCLEOTIDE SEQUENCE</scope>
    <source>
        <strain evidence="7">Dzin_1.0</strain>
        <tissue evidence="7">Leaf</tissue>
    </source>
</reference>
<feature type="domain" description="Glycosyltransferase 61 catalytic" evidence="6">
    <location>
        <begin position="252"/>
        <end position="364"/>
    </location>
</feature>
<dbReference type="Pfam" id="PF04577">
    <property type="entry name" value="Glyco_transf_61"/>
    <property type="match status" value="1"/>
</dbReference>
<name>A0A9D5DG14_9LILI</name>
<dbReference type="GO" id="GO:0000139">
    <property type="term" value="C:Golgi membrane"/>
    <property type="evidence" value="ECO:0007669"/>
    <property type="project" value="UniProtKB-SubCell"/>
</dbReference>
<dbReference type="EMBL" id="JAGGNH010000001">
    <property type="protein sequence ID" value="KAJ0989412.1"/>
    <property type="molecule type" value="Genomic_DNA"/>
</dbReference>
<proteinExistence type="predicted"/>
<organism evidence="7 8">
    <name type="scientific">Dioscorea zingiberensis</name>
    <dbReference type="NCBI Taxonomy" id="325984"/>
    <lineage>
        <taxon>Eukaryota</taxon>
        <taxon>Viridiplantae</taxon>
        <taxon>Streptophyta</taxon>
        <taxon>Embryophyta</taxon>
        <taxon>Tracheophyta</taxon>
        <taxon>Spermatophyta</taxon>
        <taxon>Magnoliopsida</taxon>
        <taxon>Liliopsida</taxon>
        <taxon>Dioscoreales</taxon>
        <taxon>Dioscoreaceae</taxon>
        <taxon>Dioscorea</taxon>
    </lineage>
</organism>
<evidence type="ECO:0000256" key="3">
    <source>
        <dbReference type="ARBA" id="ARBA00022676"/>
    </source>
</evidence>